<accession>A0A4Y2UJA0</accession>
<gene>
    <name evidence="2" type="ORF">AVEN_41601_1</name>
</gene>
<feature type="non-terminal residue" evidence="2">
    <location>
        <position position="47"/>
    </location>
</feature>
<reference evidence="2 3" key="1">
    <citation type="journal article" date="2019" name="Sci. Rep.">
        <title>Orb-weaving spider Araneus ventricosus genome elucidates the spidroin gene catalogue.</title>
        <authorList>
            <person name="Kono N."/>
            <person name="Nakamura H."/>
            <person name="Ohtoshi R."/>
            <person name="Moran D.A.P."/>
            <person name="Shinohara A."/>
            <person name="Yoshida Y."/>
            <person name="Fujiwara M."/>
            <person name="Mori M."/>
            <person name="Tomita M."/>
            <person name="Arakawa K."/>
        </authorList>
    </citation>
    <scope>NUCLEOTIDE SEQUENCE [LARGE SCALE GENOMIC DNA]</scope>
</reference>
<evidence type="ECO:0000313" key="2">
    <source>
        <dbReference type="EMBL" id="GBO11610.1"/>
    </source>
</evidence>
<organism evidence="2 3">
    <name type="scientific">Araneus ventricosus</name>
    <name type="common">Orbweaver spider</name>
    <name type="synonym">Epeira ventricosa</name>
    <dbReference type="NCBI Taxonomy" id="182803"/>
    <lineage>
        <taxon>Eukaryota</taxon>
        <taxon>Metazoa</taxon>
        <taxon>Ecdysozoa</taxon>
        <taxon>Arthropoda</taxon>
        <taxon>Chelicerata</taxon>
        <taxon>Arachnida</taxon>
        <taxon>Araneae</taxon>
        <taxon>Araneomorphae</taxon>
        <taxon>Entelegynae</taxon>
        <taxon>Araneoidea</taxon>
        <taxon>Araneidae</taxon>
        <taxon>Araneus</taxon>
    </lineage>
</organism>
<dbReference type="EMBL" id="BGPR01036393">
    <property type="protein sequence ID" value="GBO11610.1"/>
    <property type="molecule type" value="Genomic_DNA"/>
</dbReference>
<evidence type="ECO:0000313" key="3">
    <source>
        <dbReference type="Proteomes" id="UP000499080"/>
    </source>
</evidence>
<protein>
    <submittedName>
        <fullName evidence="2">Uncharacterized protein</fullName>
    </submittedName>
</protein>
<evidence type="ECO:0000256" key="1">
    <source>
        <dbReference type="SAM" id="MobiDB-lite"/>
    </source>
</evidence>
<dbReference type="AlphaFoldDB" id="A0A4Y2UJA0"/>
<dbReference type="Proteomes" id="UP000499080">
    <property type="component" value="Unassembled WGS sequence"/>
</dbReference>
<feature type="region of interest" description="Disordered" evidence="1">
    <location>
        <begin position="27"/>
        <end position="47"/>
    </location>
</feature>
<sequence length="47" mass="5647">MEGFDFRSFDWDDTELIRAYNRGLEARKANKKENKNGSQPKENKKRK</sequence>
<keyword evidence="3" id="KW-1185">Reference proteome</keyword>
<name>A0A4Y2UJA0_ARAVE</name>
<comment type="caution">
    <text evidence="2">The sequence shown here is derived from an EMBL/GenBank/DDBJ whole genome shotgun (WGS) entry which is preliminary data.</text>
</comment>
<proteinExistence type="predicted"/>